<dbReference type="HOGENOM" id="CLU_000288_7_34_1"/>
<organism evidence="2 3">
    <name type="scientific">Rhizophagus irregularis (strain DAOM 197198w)</name>
    <name type="common">Glomus intraradices</name>
    <dbReference type="NCBI Taxonomy" id="1432141"/>
    <lineage>
        <taxon>Eukaryota</taxon>
        <taxon>Fungi</taxon>
        <taxon>Fungi incertae sedis</taxon>
        <taxon>Mucoromycota</taxon>
        <taxon>Glomeromycotina</taxon>
        <taxon>Glomeromycetes</taxon>
        <taxon>Glomerales</taxon>
        <taxon>Glomeraceae</taxon>
        <taxon>Rhizophagus</taxon>
    </lineage>
</organism>
<dbReference type="PANTHER" id="PTHR44329">
    <property type="entry name" value="SERINE/THREONINE-PROTEIN KINASE TNNI3K-RELATED"/>
    <property type="match status" value="1"/>
</dbReference>
<proteinExistence type="predicted"/>
<dbReference type="GO" id="GO:0004674">
    <property type="term" value="F:protein serine/threonine kinase activity"/>
    <property type="evidence" value="ECO:0007669"/>
    <property type="project" value="TreeGrafter"/>
</dbReference>
<dbReference type="EMBL" id="JEMT01012370">
    <property type="protein sequence ID" value="EXX75734.1"/>
    <property type="molecule type" value="Genomic_DNA"/>
</dbReference>
<dbReference type="GO" id="GO:0005524">
    <property type="term" value="F:ATP binding"/>
    <property type="evidence" value="ECO:0007669"/>
    <property type="project" value="InterPro"/>
</dbReference>
<evidence type="ECO:0000313" key="3">
    <source>
        <dbReference type="Proteomes" id="UP000022910"/>
    </source>
</evidence>
<evidence type="ECO:0000313" key="2">
    <source>
        <dbReference type="EMBL" id="EXX75734.1"/>
    </source>
</evidence>
<evidence type="ECO:0000259" key="1">
    <source>
        <dbReference type="PROSITE" id="PS50011"/>
    </source>
</evidence>
<accession>A0A015L7S0</accession>
<dbReference type="SUPFAM" id="SSF56112">
    <property type="entry name" value="Protein kinase-like (PK-like)"/>
    <property type="match status" value="1"/>
</dbReference>
<protein>
    <submittedName>
        <fullName evidence="2">Cdc15p</fullName>
    </submittedName>
</protein>
<dbReference type="Proteomes" id="UP000022910">
    <property type="component" value="Unassembled WGS sequence"/>
</dbReference>
<dbReference type="InterPro" id="IPR001245">
    <property type="entry name" value="Ser-Thr/Tyr_kinase_cat_dom"/>
</dbReference>
<dbReference type="AlphaFoldDB" id="A0A015L7S0"/>
<dbReference type="InterPro" id="IPR051681">
    <property type="entry name" value="Ser/Thr_Kinases-Pseudokinases"/>
</dbReference>
<sequence length="465" mass="54166">MSLVQPAQTVEPNFVIKNCVECNKRRKVLDSHQVCLVCNKIRMVYNHGPSGNKFIDDFINYTQINVITKNGKLEFVPFEQFIKIEFIAEGGFSTIYKATWIDGPVTNYKRKRGDYRVPNYTVVLKKINDSRNITSGELNEIKIFYESSSKYRCNHYNYVGNYFGITRDPNSQDIMIIMPYYDSGDLIHYITKDFYNISWETKLERLGGIAYGLAQIHKLNIIHRDFHSGNILFNRENDGQFVNITTIGDLGINKSAFESGNDNESYGIIPYMAPEIFQRQKYDKSSDIYSFGMIMWELMTCRRPFWDRNHDTKLIIDICDGLRPPIVTNAPEGYIELMKECWYTDPNKRPTADDIHKRVGSIRIHNHKNGIQTRIIRSSDIGPIALNYPGAIYKSRPLSAMINTAMFLRDLRSQPTNLEKVKRFEDGLIESHNDNNDDGQSIKRKKLYEDEGDYIKREIRYRYEA</sequence>
<reference evidence="2 3" key="1">
    <citation type="submission" date="2014-02" db="EMBL/GenBank/DDBJ databases">
        <title>Single nucleus genome sequencing reveals high similarity among nuclei of an endomycorrhizal fungus.</title>
        <authorList>
            <person name="Lin K."/>
            <person name="Geurts R."/>
            <person name="Zhang Z."/>
            <person name="Limpens E."/>
            <person name="Saunders D.G."/>
            <person name="Mu D."/>
            <person name="Pang E."/>
            <person name="Cao H."/>
            <person name="Cha H."/>
            <person name="Lin T."/>
            <person name="Zhou Q."/>
            <person name="Shang Y."/>
            <person name="Li Y."/>
            <person name="Ivanov S."/>
            <person name="Sharma T."/>
            <person name="Velzen R.V."/>
            <person name="Ruijter N.D."/>
            <person name="Aanen D.K."/>
            <person name="Win J."/>
            <person name="Kamoun S."/>
            <person name="Bisseling T."/>
            <person name="Huang S."/>
        </authorList>
    </citation>
    <scope>NUCLEOTIDE SEQUENCE [LARGE SCALE GENOMIC DNA]</scope>
    <source>
        <strain evidence="3">DAOM197198w</strain>
    </source>
</reference>
<dbReference type="Gene3D" id="1.10.510.10">
    <property type="entry name" value="Transferase(Phosphotransferase) domain 1"/>
    <property type="match status" value="1"/>
</dbReference>
<name>A0A015L7S0_RHIIW</name>
<dbReference type="PRINTS" id="PR00109">
    <property type="entry name" value="TYRKINASE"/>
</dbReference>
<dbReference type="PROSITE" id="PS50011">
    <property type="entry name" value="PROTEIN_KINASE_DOM"/>
    <property type="match status" value="1"/>
</dbReference>
<dbReference type="Pfam" id="PF07714">
    <property type="entry name" value="PK_Tyr_Ser-Thr"/>
    <property type="match status" value="1"/>
</dbReference>
<dbReference type="InterPro" id="IPR011009">
    <property type="entry name" value="Kinase-like_dom_sf"/>
</dbReference>
<dbReference type="PANTHER" id="PTHR44329:SF289">
    <property type="entry name" value="SERINE_THREONINE-PROTEIN KINASE VIK"/>
    <property type="match status" value="1"/>
</dbReference>
<comment type="caution">
    <text evidence="2">The sequence shown here is derived from an EMBL/GenBank/DDBJ whole genome shotgun (WGS) entry which is preliminary data.</text>
</comment>
<feature type="domain" description="Protein kinase" evidence="1">
    <location>
        <begin position="81"/>
        <end position="359"/>
    </location>
</feature>
<keyword evidence="3" id="KW-1185">Reference proteome</keyword>
<dbReference type="InterPro" id="IPR000719">
    <property type="entry name" value="Prot_kinase_dom"/>
</dbReference>
<gene>
    <name evidence="2" type="ORF">RirG_039290</name>
</gene>